<name>A0A2X2RFD0_CAPOC</name>
<dbReference type="InterPro" id="IPR018490">
    <property type="entry name" value="cNMP-bd_dom_sf"/>
</dbReference>
<dbReference type="AlphaFoldDB" id="A0A2X2RFD0"/>
<dbReference type="InterPro" id="IPR000595">
    <property type="entry name" value="cNMP-bd_dom"/>
</dbReference>
<dbReference type="EMBL" id="CP110230">
    <property type="protein sequence ID" value="UZD40227.1"/>
    <property type="molecule type" value="Genomic_DNA"/>
</dbReference>
<accession>A0A2X2RFD0</accession>
<evidence type="ECO:0000313" key="3">
    <source>
        <dbReference type="EMBL" id="UZD40227.1"/>
    </source>
</evidence>
<organism evidence="2 4">
    <name type="scientific">Capnocytophaga ochracea</name>
    <dbReference type="NCBI Taxonomy" id="1018"/>
    <lineage>
        <taxon>Bacteria</taxon>
        <taxon>Pseudomonadati</taxon>
        <taxon>Bacteroidota</taxon>
        <taxon>Flavobacteriia</taxon>
        <taxon>Flavobacteriales</taxon>
        <taxon>Flavobacteriaceae</taxon>
        <taxon>Capnocytophaga</taxon>
    </lineage>
</organism>
<dbReference type="PROSITE" id="PS50042">
    <property type="entry name" value="CNMP_BINDING_3"/>
    <property type="match status" value="1"/>
</dbReference>
<evidence type="ECO:0000313" key="4">
    <source>
        <dbReference type="Proteomes" id="UP000249891"/>
    </source>
</evidence>
<dbReference type="Proteomes" id="UP001163262">
    <property type="component" value="Chromosome"/>
</dbReference>
<reference evidence="2 4" key="1">
    <citation type="submission" date="2018-06" db="EMBL/GenBank/DDBJ databases">
        <authorList>
            <consortium name="Pathogen Informatics"/>
            <person name="Doyle S."/>
        </authorList>
    </citation>
    <scope>NUCLEOTIDE SEQUENCE [LARGE SCALE GENOMIC DNA]</scope>
    <source>
        <strain evidence="2 4">NCTC11546</strain>
    </source>
</reference>
<dbReference type="Proteomes" id="UP000249891">
    <property type="component" value="Unassembled WGS sequence"/>
</dbReference>
<evidence type="ECO:0000259" key="1">
    <source>
        <dbReference type="PROSITE" id="PS50042"/>
    </source>
</evidence>
<gene>
    <name evidence="2" type="ORF">NCTC11546_01089</name>
    <name evidence="3" type="ORF">OL231_08560</name>
</gene>
<reference evidence="3" key="2">
    <citation type="submission" date="2022-10" db="EMBL/GenBank/DDBJ databases">
        <title>Complete genome sequence of Capnocytophaga ochracea KCOM 2812 isolated from actinomycosis lesion.</title>
        <authorList>
            <person name="Kook J.-K."/>
            <person name="Park S.-N."/>
            <person name="Lim Y.K."/>
        </authorList>
    </citation>
    <scope>NUCLEOTIDE SEQUENCE</scope>
    <source>
        <strain evidence="3">KCOM 28121</strain>
    </source>
</reference>
<dbReference type="RefSeq" id="WP_128091224.1">
    <property type="nucleotide sequence ID" value="NZ_CP110230.1"/>
</dbReference>
<dbReference type="Gene3D" id="2.60.120.10">
    <property type="entry name" value="Jelly Rolls"/>
    <property type="match status" value="1"/>
</dbReference>
<dbReference type="InterPro" id="IPR014710">
    <property type="entry name" value="RmlC-like_jellyroll"/>
</dbReference>
<proteinExistence type="predicted"/>
<dbReference type="Pfam" id="PF00027">
    <property type="entry name" value="cNMP_binding"/>
    <property type="match status" value="1"/>
</dbReference>
<evidence type="ECO:0000313" key="2">
    <source>
        <dbReference type="EMBL" id="SQA77864.1"/>
    </source>
</evidence>
<dbReference type="EMBL" id="UARG01000017">
    <property type="protein sequence ID" value="SQA77864.1"/>
    <property type="molecule type" value="Genomic_DNA"/>
</dbReference>
<dbReference type="CDD" id="cd00038">
    <property type="entry name" value="CAP_ED"/>
    <property type="match status" value="1"/>
</dbReference>
<sequence length="194" mass="22796">MTLTEYLHQETQINTETLAFINSLFEQQEYKKYHLLLKEGSHSKQLFYVEKGLLRLFYNKEDKDITHTFLLEQKFYFPVENIYFSQPSLFSLETLEDSVVWVASFPEVERVINEHQELERLMRFLLVSAIKSLTERLHTIKFQTAQERYDLLLHTYPQILLRAPLGHIASLLGITQQTLSVIRGATRTGDKGVK</sequence>
<protein>
    <submittedName>
        <fullName evidence="3">Crp/Fnr family transcriptional regulator</fullName>
    </submittedName>
    <submittedName>
        <fullName evidence="2">Transcriptional activator FtrB</fullName>
    </submittedName>
</protein>
<feature type="domain" description="Cyclic nucleotide-binding" evidence="1">
    <location>
        <begin position="9"/>
        <end position="120"/>
    </location>
</feature>
<dbReference type="SUPFAM" id="SSF51206">
    <property type="entry name" value="cAMP-binding domain-like"/>
    <property type="match status" value="1"/>
</dbReference>